<evidence type="ECO:0000256" key="1">
    <source>
        <dbReference type="ARBA" id="ARBA00009369"/>
    </source>
</evidence>
<evidence type="ECO:0000313" key="10">
    <source>
        <dbReference type="EMBL" id="GLG87460.1"/>
    </source>
</evidence>
<accession>A0A174BRS5</accession>
<evidence type="ECO:0000256" key="4">
    <source>
        <dbReference type="ARBA" id="ARBA00032089"/>
    </source>
</evidence>
<keyword evidence="3 5" id="KW-0133">Cell shape</keyword>
<dbReference type="PANTHER" id="PTHR34138:SF1">
    <property type="entry name" value="CELL SHAPE-DETERMINING PROTEIN MREC"/>
    <property type="match status" value="1"/>
</dbReference>
<name>A0A174BRS5_9FIRM</name>
<evidence type="ECO:0000259" key="7">
    <source>
        <dbReference type="Pfam" id="PF04085"/>
    </source>
</evidence>
<dbReference type="Proteomes" id="UP000095362">
    <property type="component" value="Unassembled WGS sequence"/>
</dbReference>
<evidence type="ECO:0000256" key="2">
    <source>
        <dbReference type="ARBA" id="ARBA00013855"/>
    </source>
</evidence>
<dbReference type="OrthoDB" id="9792313at2"/>
<dbReference type="NCBIfam" id="TIGR00219">
    <property type="entry name" value="mreC"/>
    <property type="match status" value="1"/>
</dbReference>
<dbReference type="EMBL" id="CYZK01000005">
    <property type="protein sequence ID" value="CUN98008.1"/>
    <property type="molecule type" value="Genomic_DNA"/>
</dbReference>
<dbReference type="GeneID" id="92824894"/>
<evidence type="ECO:0000256" key="3">
    <source>
        <dbReference type="ARBA" id="ARBA00022960"/>
    </source>
</evidence>
<dbReference type="GO" id="GO:0008360">
    <property type="term" value="P:regulation of cell shape"/>
    <property type="evidence" value="ECO:0007669"/>
    <property type="project" value="UniProtKB-KW"/>
</dbReference>
<evidence type="ECO:0000313" key="16">
    <source>
        <dbReference type="Proteomes" id="UP000554488"/>
    </source>
</evidence>
<evidence type="ECO:0000313" key="11">
    <source>
        <dbReference type="EMBL" id="NUN86948.1"/>
    </source>
</evidence>
<reference evidence="12 15" key="2">
    <citation type="submission" date="2018-08" db="EMBL/GenBank/DDBJ databases">
        <title>A genome reference for cultivated species of the human gut microbiota.</title>
        <authorList>
            <person name="Zou Y."/>
            <person name="Xue W."/>
            <person name="Luo G."/>
        </authorList>
    </citation>
    <scope>NUCLEOTIDE SEQUENCE [LARGE SCALE GENOMIC DNA]</scope>
    <source>
        <strain evidence="12 15">AF18-12LB</strain>
    </source>
</reference>
<dbReference type="Proteomes" id="UP000095727">
    <property type="component" value="Unassembled WGS sequence"/>
</dbReference>
<dbReference type="PaxDb" id="410072-ERS852525_02805"/>
<keyword evidence="6" id="KW-0175">Coiled coil</keyword>
<comment type="function">
    <text evidence="5">Involved in formation and maintenance of cell shape.</text>
</comment>
<dbReference type="PIRSF" id="PIRSF038471">
    <property type="entry name" value="MreC"/>
    <property type="match status" value="1"/>
</dbReference>
<evidence type="ECO:0000313" key="9">
    <source>
        <dbReference type="EMBL" id="CUN98008.1"/>
    </source>
</evidence>
<evidence type="ECO:0000313" key="13">
    <source>
        <dbReference type="Proteomes" id="UP000095362"/>
    </source>
</evidence>
<evidence type="ECO:0000313" key="17">
    <source>
        <dbReference type="Proteomes" id="UP001145109"/>
    </source>
</evidence>
<feature type="domain" description="Rod shape-determining protein MreC beta-barrel core" evidence="7">
    <location>
        <begin position="125"/>
        <end position="274"/>
    </location>
</feature>
<proteinExistence type="inferred from homology"/>
<dbReference type="STRING" id="410072.ERS852525_02805"/>
<reference evidence="10" key="6">
    <citation type="submission" date="2022-11" db="EMBL/GenBank/DDBJ databases">
        <title>Draft genome sequence of Coprococcus comes strain 31264.</title>
        <authorList>
            <person name="Hisatomi A."/>
            <person name="Ohkuma M."/>
            <person name="Sakamoto M."/>
        </authorList>
    </citation>
    <scope>NUCLEOTIDE SEQUENCE</scope>
    <source>
        <strain evidence="10">JCM 31264</strain>
    </source>
</reference>
<feature type="coiled-coil region" evidence="6">
    <location>
        <begin position="71"/>
        <end position="105"/>
    </location>
</feature>
<evidence type="ECO:0000313" key="15">
    <source>
        <dbReference type="Proteomes" id="UP000283360"/>
    </source>
</evidence>
<dbReference type="Proteomes" id="UP001145109">
    <property type="component" value="Unassembled WGS sequence"/>
</dbReference>
<dbReference type="Gene3D" id="2.40.10.340">
    <property type="entry name" value="Rod shape-determining protein MreC, domain 1"/>
    <property type="match status" value="1"/>
</dbReference>
<gene>
    <name evidence="10" type="primary">mreC</name>
    <name evidence="10" type="ORF">comes_20060</name>
    <name evidence="12" type="ORF">DWX03_06095</name>
    <name evidence="9" type="ORF">ERS852481_01167</name>
    <name evidence="8" type="ORF">ERS852574_02005</name>
    <name evidence="11" type="ORF">HUU93_10120</name>
</gene>
<comment type="similarity">
    <text evidence="1 5">Belongs to the MreC family.</text>
</comment>
<sequence length="295" mass="32448">MKRKNQFSTSNKYWLLILAIICIVLMGLSGFAESGKGPLSWAAGYTIVPMQKGINRVGMWIGDVSENFATLQEIKKENKELKSRLEEMTTENNRLQQNSATLERYKELYKMDQNTADYPKVAANVIASENSNWFSKFTIDKGSNDGIREDMNVLSGTGLVGIVTEVGPNWATVSSIIDDKNVSAMILTTFDKCIVSGDLQTVQDGLLKFEQLANNENEVAVGEQVVTSNISSKYLQGLLVGYISEVNVDSNNLTRSGYIIPATDFKELQEVLVITTTKQDLIDGKGESGSDNGGE</sequence>
<dbReference type="PANTHER" id="PTHR34138">
    <property type="entry name" value="CELL SHAPE-DETERMINING PROTEIN MREC"/>
    <property type="match status" value="1"/>
</dbReference>
<dbReference type="InterPro" id="IPR042177">
    <property type="entry name" value="Cell/Rod_1"/>
</dbReference>
<dbReference type="Proteomes" id="UP000554488">
    <property type="component" value="Unassembled WGS sequence"/>
</dbReference>
<dbReference type="Proteomes" id="UP000283360">
    <property type="component" value="Unassembled WGS sequence"/>
</dbReference>
<reference evidence="11 16" key="4">
    <citation type="submission" date="2020-07" db="EMBL/GenBank/DDBJ databases">
        <title>Bacterial metabolism rescues the inhibition of intestinal drug absorption by food and drug additives.</title>
        <authorList>
            <person name="Zou L."/>
            <person name="Spanogiannopoulos P."/>
            <person name="Chien H.-C."/>
            <person name="Pieper L.M."/>
            <person name="Cai W."/>
            <person name="Khuri N."/>
            <person name="Pottel J."/>
            <person name="Vora B."/>
            <person name="Ni Z."/>
            <person name="Tsakalozou E."/>
            <person name="Zhang W."/>
            <person name="Shoichet B.K."/>
            <person name="Giacomini K.M."/>
            <person name="Turnbaugh P.J."/>
        </authorList>
    </citation>
    <scope>NUCLEOTIDE SEQUENCE [LARGE SCALE GENOMIC DNA]</scope>
    <source>
        <strain evidence="11 16">F22</strain>
    </source>
</reference>
<dbReference type="InterPro" id="IPR007221">
    <property type="entry name" value="MreC"/>
</dbReference>
<evidence type="ECO:0000313" key="14">
    <source>
        <dbReference type="Proteomes" id="UP000095727"/>
    </source>
</evidence>
<dbReference type="InterPro" id="IPR042175">
    <property type="entry name" value="Cell/Rod_MreC_2"/>
</dbReference>
<reference evidence="13 14" key="1">
    <citation type="submission" date="2015-09" db="EMBL/GenBank/DDBJ databases">
        <authorList>
            <consortium name="Pathogen Informatics"/>
        </authorList>
    </citation>
    <scope>NUCLEOTIDE SEQUENCE [LARGE SCALE GENOMIC DNA]</scope>
    <source>
        <strain evidence="9 13">2789STDY5834866</strain>
        <strain evidence="8 14">2789STDY5834962</strain>
    </source>
</reference>
<dbReference type="Gene3D" id="2.40.10.350">
    <property type="entry name" value="Rod shape-determining protein MreC, domain 2"/>
    <property type="match status" value="1"/>
</dbReference>
<dbReference type="EMBL" id="QRXJ01000006">
    <property type="protein sequence ID" value="RGT90980.1"/>
    <property type="molecule type" value="Genomic_DNA"/>
</dbReference>
<dbReference type="EMBL" id="JABWDC010000037">
    <property type="protein sequence ID" value="NUN86948.1"/>
    <property type="molecule type" value="Genomic_DNA"/>
</dbReference>
<evidence type="ECO:0000313" key="12">
    <source>
        <dbReference type="EMBL" id="RGT90980.1"/>
    </source>
</evidence>
<reference evidence="11 16" key="3">
    <citation type="submission" date="2020-04" db="EMBL/GenBank/DDBJ databases">
        <authorList>
            <person name="Pieper L."/>
        </authorList>
    </citation>
    <scope>NUCLEOTIDE SEQUENCE [LARGE SCALE GENOMIC DNA]</scope>
    <source>
        <strain evidence="11 16">F22</strain>
    </source>
</reference>
<dbReference type="Pfam" id="PF04085">
    <property type="entry name" value="MreC"/>
    <property type="match status" value="1"/>
</dbReference>
<evidence type="ECO:0000256" key="6">
    <source>
        <dbReference type="SAM" id="Coils"/>
    </source>
</evidence>
<dbReference type="EMBL" id="CYXR01000013">
    <property type="protein sequence ID" value="CUM98992.1"/>
    <property type="molecule type" value="Genomic_DNA"/>
</dbReference>
<dbReference type="GO" id="GO:0005886">
    <property type="term" value="C:plasma membrane"/>
    <property type="evidence" value="ECO:0007669"/>
    <property type="project" value="TreeGrafter"/>
</dbReference>
<dbReference type="InterPro" id="IPR055342">
    <property type="entry name" value="MreC_beta-barrel_core"/>
</dbReference>
<dbReference type="AlphaFoldDB" id="A0A174BRS5"/>
<evidence type="ECO:0000313" key="8">
    <source>
        <dbReference type="EMBL" id="CUM98992.1"/>
    </source>
</evidence>
<evidence type="ECO:0000256" key="5">
    <source>
        <dbReference type="PIRNR" id="PIRNR038471"/>
    </source>
</evidence>
<dbReference type="RefSeq" id="WP_008370236.1">
    <property type="nucleotide sequence ID" value="NZ_BSCI01000011.1"/>
</dbReference>
<keyword evidence="15" id="KW-1185">Reference proteome</keyword>
<organism evidence="10 17">
    <name type="scientific">Coprococcus comes</name>
    <dbReference type="NCBI Taxonomy" id="410072"/>
    <lineage>
        <taxon>Bacteria</taxon>
        <taxon>Bacillati</taxon>
        <taxon>Bacillota</taxon>
        <taxon>Clostridia</taxon>
        <taxon>Lachnospirales</taxon>
        <taxon>Lachnospiraceae</taxon>
        <taxon>Coprococcus</taxon>
    </lineage>
</organism>
<protein>
    <recommendedName>
        <fullName evidence="2 5">Cell shape-determining protein MreC</fullName>
    </recommendedName>
    <alternativeName>
        <fullName evidence="4 5">Cell shape protein MreC</fullName>
    </alternativeName>
</protein>
<reference evidence="10" key="5">
    <citation type="submission" date="2022-09" db="EMBL/GenBank/DDBJ databases">
        <title>Draft genome sequence of Coprococcus comes strain 31264.</title>
        <authorList>
            <person name="Atsushi H."/>
            <person name="Moriya O."/>
            <person name="Mitsuo S."/>
        </authorList>
    </citation>
    <scope>NUCLEOTIDE SEQUENCE</scope>
    <source>
        <strain evidence="10">JCM 31264</strain>
    </source>
</reference>
<dbReference type="EMBL" id="BSCI01000011">
    <property type="protein sequence ID" value="GLG87460.1"/>
    <property type="molecule type" value="Genomic_DNA"/>
</dbReference>